<comment type="caution">
    <text evidence="1">The sequence shown here is derived from an EMBL/GenBank/DDBJ whole genome shotgun (WGS) entry which is preliminary data.</text>
</comment>
<dbReference type="AlphaFoldDB" id="A0A4R5UJU1"/>
<evidence type="ECO:0000313" key="2">
    <source>
        <dbReference type="Proteomes" id="UP000295238"/>
    </source>
</evidence>
<dbReference type="RefSeq" id="WP_133315791.1">
    <property type="nucleotide sequence ID" value="NZ_SMTL01000002.1"/>
</dbReference>
<evidence type="ECO:0000313" key="1">
    <source>
        <dbReference type="EMBL" id="TDK37023.1"/>
    </source>
</evidence>
<dbReference type="Pfam" id="PF11300">
    <property type="entry name" value="DUF3102"/>
    <property type="match status" value="1"/>
</dbReference>
<reference evidence="1 2" key="1">
    <citation type="submission" date="2019-03" db="EMBL/GenBank/DDBJ databases">
        <title>Rhizobium sp. nov., an bacterium isolated from biocrust in Mu Us Desert.</title>
        <authorList>
            <person name="Lixiong L."/>
        </authorList>
    </citation>
    <scope>NUCLEOTIDE SEQUENCE [LARGE SCALE GENOMIC DNA]</scope>
    <source>
        <strain evidence="1 2">SPY-1</strain>
    </source>
</reference>
<dbReference type="Proteomes" id="UP000295238">
    <property type="component" value="Unassembled WGS sequence"/>
</dbReference>
<dbReference type="EMBL" id="SMTL01000002">
    <property type="protein sequence ID" value="TDK37023.1"/>
    <property type="molecule type" value="Genomic_DNA"/>
</dbReference>
<organism evidence="1 2">
    <name type="scientific">Rhizobium deserti</name>
    <dbReference type="NCBI Taxonomy" id="2547961"/>
    <lineage>
        <taxon>Bacteria</taxon>
        <taxon>Pseudomonadati</taxon>
        <taxon>Pseudomonadota</taxon>
        <taxon>Alphaproteobacteria</taxon>
        <taxon>Hyphomicrobiales</taxon>
        <taxon>Rhizobiaceae</taxon>
        <taxon>Rhizobium/Agrobacterium group</taxon>
        <taxon>Rhizobium</taxon>
    </lineage>
</organism>
<name>A0A4R5UJU1_9HYPH</name>
<sequence>MALKLKMPAKLIPATHISYYDLDAEIADITLAATDRIHQRLLSAKMDIVEIGKDLMTVKERLAHGMFECWVDREFQFGKKTAENYMKAARLASETSPEVIELLPQKVVYELAAKSTPVALKNAILTQVEATGTPPETADVLKLIADAKKAKTKKAKAINVVTSTPDTPAMAAAKMLKKALGSHYGSFRALMLEEGPPAFWMALDELEAEHGTH</sequence>
<protein>
    <submittedName>
        <fullName evidence="1">DUF3102 domain-containing protein</fullName>
    </submittedName>
</protein>
<proteinExistence type="predicted"/>
<dbReference type="OrthoDB" id="8097345at2"/>
<accession>A0A4R5UJU1</accession>
<gene>
    <name evidence="1" type="ORF">E2F50_08955</name>
</gene>
<keyword evidence="2" id="KW-1185">Reference proteome</keyword>
<dbReference type="InterPro" id="IPR021451">
    <property type="entry name" value="DUF3102"/>
</dbReference>